<dbReference type="EMBL" id="JBHSFV010000011">
    <property type="protein sequence ID" value="MFC4635663.1"/>
    <property type="molecule type" value="Genomic_DNA"/>
</dbReference>
<keyword evidence="1" id="KW-1133">Transmembrane helix</keyword>
<dbReference type="RefSeq" id="WP_379981103.1">
    <property type="nucleotide sequence ID" value="NZ_JBHSFV010000011.1"/>
</dbReference>
<keyword evidence="1" id="KW-0472">Membrane</keyword>
<organism evidence="2 3">
    <name type="scientific">Dokdonia ponticola</name>
    <dbReference type="NCBI Taxonomy" id="2041041"/>
    <lineage>
        <taxon>Bacteria</taxon>
        <taxon>Pseudomonadati</taxon>
        <taxon>Bacteroidota</taxon>
        <taxon>Flavobacteriia</taxon>
        <taxon>Flavobacteriales</taxon>
        <taxon>Flavobacteriaceae</taxon>
        <taxon>Dokdonia</taxon>
    </lineage>
</organism>
<evidence type="ECO:0000256" key="1">
    <source>
        <dbReference type="SAM" id="Phobius"/>
    </source>
</evidence>
<dbReference type="Proteomes" id="UP001596043">
    <property type="component" value="Unassembled WGS sequence"/>
</dbReference>
<name>A0ABV9I0F0_9FLAO</name>
<keyword evidence="1" id="KW-0812">Transmembrane</keyword>
<accession>A0ABV9I0F0</accession>
<proteinExistence type="predicted"/>
<dbReference type="InterPro" id="IPR021215">
    <property type="entry name" value="DUF2752"/>
</dbReference>
<dbReference type="Pfam" id="PF10825">
    <property type="entry name" value="DUF2752"/>
    <property type="match status" value="1"/>
</dbReference>
<protein>
    <submittedName>
        <fullName evidence="2">DUF2752 domain-containing protein</fullName>
    </submittedName>
</protein>
<keyword evidence="3" id="KW-1185">Reference proteome</keyword>
<comment type="caution">
    <text evidence="2">The sequence shown here is derived from an EMBL/GenBank/DDBJ whole genome shotgun (WGS) entry which is preliminary data.</text>
</comment>
<reference evidence="3" key="1">
    <citation type="journal article" date="2019" name="Int. J. Syst. Evol. Microbiol.">
        <title>The Global Catalogue of Microorganisms (GCM) 10K type strain sequencing project: providing services to taxonomists for standard genome sequencing and annotation.</title>
        <authorList>
            <consortium name="The Broad Institute Genomics Platform"/>
            <consortium name="The Broad Institute Genome Sequencing Center for Infectious Disease"/>
            <person name="Wu L."/>
            <person name="Ma J."/>
        </authorList>
    </citation>
    <scope>NUCLEOTIDE SEQUENCE [LARGE SCALE GENOMIC DNA]</scope>
    <source>
        <strain evidence="3">YJ-61-S</strain>
    </source>
</reference>
<evidence type="ECO:0000313" key="3">
    <source>
        <dbReference type="Proteomes" id="UP001596043"/>
    </source>
</evidence>
<feature type="transmembrane region" description="Helical" evidence="1">
    <location>
        <begin position="39"/>
        <end position="57"/>
    </location>
</feature>
<sequence>MEEYMLPCLNKKYLGFECMGCGIQRSAALLLKGEFIDAFYMYPGIYPLIALLGFLLVNQFITIKYANKTIIFLAILTVSTIIVSYLIKILN</sequence>
<gene>
    <name evidence="2" type="ORF">ACFO3O_17255</name>
</gene>
<feature type="transmembrane region" description="Helical" evidence="1">
    <location>
        <begin position="69"/>
        <end position="87"/>
    </location>
</feature>
<evidence type="ECO:0000313" key="2">
    <source>
        <dbReference type="EMBL" id="MFC4635663.1"/>
    </source>
</evidence>